<keyword evidence="1" id="KW-1133">Transmembrane helix</keyword>
<evidence type="ECO:0000256" key="2">
    <source>
        <dbReference type="SAM" id="SignalP"/>
    </source>
</evidence>
<feature type="chain" id="PRO_5012126809" evidence="2">
    <location>
        <begin position="16"/>
        <end position="169"/>
    </location>
</feature>
<dbReference type="AlphaFoldDB" id="A0A225V8Z6"/>
<keyword evidence="4" id="KW-1185">Reference proteome</keyword>
<keyword evidence="1" id="KW-0812">Transmembrane</keyword>
<evidence type="ECO:0000313" key="3">
    <source>
        <dbReference type="EMBL" id="OWZ01574.1"/>
    </source>
</evidence>
<dbReference type="OrthoDB" id="99924at2759"/>
<keyword evidence="2" id="KW-0732">Signal</keyword>
<accession>A0A225V8Z6</accession>
<protein>
    <submittedName>
        <fullName evidence="3">RxLR effector protein</fullName>
    </submittedName>
</protein>
<dbReference type="Proteomes" id="UP000198211">
    <property type="component" value="Unassembled WGS sequence"/>
</dbReference>
<sequence length="169" mass="18814">MRQSILLLLIVVTIAGNVGNVANATIEARTVQDIQPEERISLNADVEERNWKNIVNILKPNHVKKIDGNNPPAISQSKWKKMVDYILSGQFKDVDVKNVLWKKTFGKLKSDGKLNKNVDEAQVAKLTEGVAKTIAKNPKKSNKLKWFLEFTLGTALMGLVYLGITAMVS</sequence>
<name>A0A225V8Z6_9STRA</name>
<evidence type="ECO:0000313" key="4">
    <source>
        <dbReference type="Proteomes" id="UP000198211"/>
    </source>
</evidence>
<evidence type="ECO:0000256" key="1">
    <source>
        <dbReference type="SAM" id="Phobius"/>
    </source>
</evidence>
<comment type="caution">
    <text evidence="3">The sequence shown here is derived from an EMBL/GenBank/DDBJ whole genome shotgun (WGS) entry which is preliminary data.</text>
</comment>
<keyword evidence="1" id="KW-0472">Membrane</keyword>
<organism evidence="3 4">
    <name type="scientific">Phytophthora megakarya</name>
    <dbReference type="NCBI Taxonomy" id="4795"/>
    <lineage>
        <taxon>Eukaryota</taxon>
        <taxon>Sar</taxon>
        <taxon>Stramenopiles</taxon>
        <taxon>Oomycota</taxon>
        <taxon>Peronosporomycetes</taxon>
        <taxon>Peronosporales</taxon>
        <taxon>Peronosporaceae</taxon>
        <taxon>Phytophthora</taxon>
    </lineage>
</organism>
<feature type="signal peptide" evidence="2">
    <location>
        <begin position="1"/>
        <end position="15"/>
    </location>
</feature>
<gene>
    <name evidence="3" type="ORF">PHMEG_00027006</name>
</gene>
<proteinExistence type="predicted"/>
<dbReference type="EMBL" id="NBNE01006749">
    <property type="protein sequence ID" value="OWZ01574.1"/>
    <property type="molecule type" value="Genomic_DNA"/>
</dbReference>
<reference evidence="4" key="1">
    <citation type="submission" date="2017-03" db="EMBL/GenBank/DDBJ databases">
        <title>Phytopthora megakarya and P. palmivora, two closely related causual agents of cacao black pod achieved similar genome size and gene model numbers by different mechanisms.</title>
        <authorList>
            <person name="Ali S."/>
            <person name="Shao J."/>
            <person name="Larry D.J."/>
            <person name="Kronmiller B."/>
            <person name="Shen D."/>
            <person name="Strem M.D."/>
            <person name="Melnick R.L."/>
            <person name="Guiltinan M.J."/>
            <person name="Tyler B.M."/>
            <person name="Meinhardt L.W."/>
            <person name="Bailey B.A."/>
        </authorList>
    </citation>
    <scope>NUCLEOTIDE SEQUENCE [LARGE SCALE GENOMIC DNA]</scope>
    <source>
        <strain evidence="4">zdho120</strain>
    </source>
</reference>
<feature type="transmembrane region" description="Helical" evidence="1">
    <location>
        <begin position="146"/>
        <end position="168"/>
    </location>
</feature>